<organism evidence="11">
    <name type="scientific">Naegleria gruberi</name>
    <name type="common">Amoeba</name>
    <dbReference type="NCBI Taxonomy" id="5762"/>
    <lineage>
        <taxon>Eukaryota</taxon>
        <taxon>Discoba</taxon>
        <taxon>Heterolobosea</taxon>
        <taxon>Tetramitia</taxon>
        <taxon>Eutetramitia</taxon>
        <taxon>Vahlkampfiidae</taxon>
        <taxon>Naegleria</taxon>
    </lineage>
</organism>
<dbReference type="Gene3D" id="1.25.40.10">
    <property type="entry name" value="Tetratricopeptide repeat domain"/>
    <property type="match status" value="6"/>
</dbReference>
<dbReference type="InterPro" id="IPR056835">
    <property type="entry name" value="ARM_TT21_5th"/>
</dbReference>
<dbReference type="InterPro" id="IPR056833">
    <property type="entry name" value="ARM_TT21_N"/>
</dbReference>
<dbReference type="eggNOG" id="ENOG502QQAB">
    <property type="taxonomic scope" value="Eukaryota"/>
</dbReference>
<dbReference type="InterPro" id="IPR056836">
    <property type="entry name" value="ARM_TT21_4th"/>
</dbReference>
<dbReference type="Pfam" id="PF25068">
    <property type="entry name" value="ARM_TT21_4th"/>
    <property type="match status" value="1"/>
</dbReference>
<dbReference type="STRING" id="5762.D2VKV3"/>
<dbReference type="FunFam" id="1.25.40.10:FF:000219">
    <property type="entry name" value="Tetratricopeptide repeat domain 21B"/>
    <property type="match status" value="1"/>
</dbReference>
<dbReference type="GO" id="GO:0005929">
    <property type="term" value="C:cilium"/>
    <property type="evidence" value="ECO:0007669"/>
    <property type="project" value="GOC"/>
</dbReference>
<dbReference type="GO" id="GO:0061512">
    <property type="term" value="P:protein localization to cilium"/>
    <property type="evidence" value="ECO:0007669"/>
    <property type="project" value="TreeGrafter"/>
</dbReference>
<feature type="domain" description="Tetratricopeptide repeat protein 21A/21B C-terminal ARM" evidence="7">
    <location>
        <begin position="1089"/>
        <end position="1297"/>
    </location>
</feature>
<evidence type="ECO:0000256" key="2">
    <source>
        <dbReference type="ARBA" id="ARBA00022737"/>
    </source>
</evidence>
<accession>D2VKV3</accession>
<dbReference type="EMBL" id="GG738879">
    <property type="protein sequence ID" value="EFC42507.1"/>
    <property type="molecule type" value="Genomic_DNA"/>
</dbReference>
<dbReference type="Pfam" id="PF25060">
    <property type="entry name" value="ARM_TT21_2nd"/>
    <property type="match status" value="1"/>
</dbReference>
<dbReference type="OMA" id="NATCVRA"/>
<name>D2VKV3_NAEGR</name>
<dbReference type="OrthoDB" id="10259630at2759"/>
<sequence length="1302" mass="149217">MQGNTTLSALKGSTITSVGELQGYINYNCRKKYFSSITEMCETFLTRGEDPVIRLWHSYSHCMQGNLTEAIKGYNTIKERKEVQLAAYIGLIFAHEQSAHQDEQEIENLKTFVEMEKGSAQNSAKLQAAMLYLHMSEFDEARSLLEDEIELVDCEQLFDACIKFDPKNVDALMGKVYNAEKQNKIQQAIDICSQVSLSFPNFVPALTEKCGLLMQIDDWNQCRDTALRIQKQDPSNVDAMYINLLFYFVKGSQYEDLVNQFNELFKSITKKESKNDKLCFTLAKTFYSLTEGREELLKRCLDLLNLAKKANPIEADYFILQGYIQLTMRDFINSETSFRKALELNESSIEANKGLYKCFILQNKKEIATQYKDFLGDIELMEDDEDEVQEDTTESRAELLFLGALYEQRCNKNSENFTKSLNDVFSLHEKEIRVKKKGLEYYAALNAQFILEVVNELMRLSPSEPLNPTDPPTEELVLASRILTFLTAEVSGLILPQLLLAKTKFVMRDFESSQRILSRVLQFDNKSSQAHILLAQIAHHQENYALATTELERAISYDFSVTKQCDYNLLKAKVLAAKGETKDAIQNLERILKTEITQRKISDDELVSIFLELSSIHSRRNEYVEAAKYIEQALEKFQRTEQEGRIIIANARLSISRNDFESAISILQSVPADSGYFMLAKSEIARIYLNRNDKRAYAKCYEELVEKATKSASGYLCLGDAYMKIQEPEKAIEAYQEALSLDQKNLALRNKIAKSFVLVHNYDEAISCYKDAIEMDPNNTDARYETAQLYLKLRKSRESEAVLMESIGVLDNKRLNHISGMAMYVKIYLLLSKVHSKMGDLKVAMTDLEQAKSMQVKILSRLQNSQQDTLYSEKQITAKICYELGEYHLRSDTKKAMALFREGLQYDETHEKSMLALAELSLKDNDIESCHSYCTSLLRLNKAHEQATIMMADIMFRNNKFEDAIEHFQAFLQNKPNNYKALVKLITLLRRAGRLEQAEQFLINAKNFSPKEEYDPGYNYCNGIYHLYRNNARESLVWFNRARKSGEWGESATVLMIETYLSPETTTESLDENAPKRLSSENRSESLAAAERLLEELTTVNTSTMKKKTLQGYLKIAKCKSKEEIEKAIPAFGDILSVETDYVPALVAISYAFERSKQTAKARQMLKRISKMEVKTGWEDDFERGWLLLAEINIASSKTDVAQELIKKVLEINKSCSKAWELNGLIYEKEGQFQEAAASYDKAWLLSNESSPNVGYKLAFNLLKAKRNIEAIDICHKVLLKHPNYPKIKKDVLDKARQSIRP</sequence>
<dbReference type="InterPro" id="IPR056834">
    <property type="entry name" value="ARM_TT21_C"/>
</dbReference>
<dbReference type="Pfam" id="PF25058">
    <property type="entry name" value="ARM_TT21"/>
    <property type="match status" value="1"/>
</dbReference>
<evidence type="ECO:0000256" key="1">
    <source>
        <dbReference type="ARBA" id="ARBA00010935"/>
    </source>
</evidence>
<evidence type="ECO:0000259" key="9">
    <source>
        <dbReference type="Pfam" id="PF25068"/>
    </source>
</evidence>
<dbReference type="InterPro" id="IPR056832">
    <property type="entry name" value="ARM_TT21_2nd"/>
</dbReference>
<dbReference type="GeneID" id="8851728"/>
<evidence type="ECO:0000256" key="4">
    <source>
        <dbReference type="PROSITE-ProRule" id="PRU00339"/>
    </source>
</evidence>
<feature type="domain" description="Tetratricopeptide repeat protein 21A/21B fifth ARM repeats" evidence="8">
    <location>
        <begin position="945"/>
        <end position="1061"/>
    </location>
</feature>
<evidence type="ECO:0000313" key="10">
    <source>
        <dbReference type="EMBL" id="EFC42507.1"/>
    </source>
</evidence>
<evidence type="ECO:0000259" key="8">
    <source>
        <dbReference type="Pfam" id="PF25064"/>
    </source>
</evidence>
<feature type="repeat" description="TPR" evidence="4">
    <location>
        <begin position="945"/>
        <end position="978"/>
    </location>
</feature>
<feature type="repeat" description="TPR" evidence="4">
    <location>
        <begin position="1217"/>
        <end position="1250"/>
    </location>
</feature>
<evidence type="ECO:0000259" key="6">
    <source>
        <dbReference type="Pfam" id="PF25062"/>
    </source>
</evidence>
<evidence type="ECO:0000313" key="11">
    <source>
        <dbReference type="Proteomes" id="UP000006671"/>
    </source>
</evidence>
<dbReference type="InterPro" id="IPR019734">
    <property type="entry name" value="TPR_rpt"/>
</dbReference>
<feature type="repeat" description="TPR" evidence="4">
    <location>
        <begin position="712"/>
        <end position="745"/>
    </location>
</feature>
<dbReference type="VEuPathDB" id="AmoebaDB:NAEGRDRAFT_50399"/>
<dbReference type="SUPFAM" id="SSF48452">
    <property type="entry name" value="TPR-like"/>
    <property type="match status" value="5"/>
</dbReference>
<comment type="similarity">
    <text evidence="1">Belongs to the TTC21 family.</text>
</comment>
<proteinExistence type="inferred from homology"/>
<dbReference type="PROSITE" id="PS50005">
    <property type="entry name" value="TPR"/>
    <property type="match status" value="4"/>
</dbReference>
<dbReference type="GO" id="GO:0035721">
    <property type="term" value="P:intraciliary retrograde transport"/>
    <property type="evidence" value="ECO:0007669"/>
    <property type="project" value="TreeGrafter"/>
</dbReference>
<dbReference type="Proteomes" id="UP000006671">
    <property type="component" value="Unassembled WGS sequence"/>
</dbReference>
<dbReference type="Pfam" id="PF25063">
    <property type="entry name" value="ARM_TT21_C"/>
    <property type="match status" value="1"/>
</dbReference>
<reference evidence="10 11" key="1">
    <citation type="journal article" date="2010" name="Cell">
        <title>The genome of Naegleria gruberi illuminates early eukaryotic versatility.</title>
        <authorList>
            <person name="Fritz-Laylin L.K."/>
            <person name="Prochnik S.E."/>
            <person name="Ginger M.L."/>
            <person name="Dacks J.B."/>
            <person name="Carpenter M.L."/>
            <person name="Field M.C."/>
            <person name="Kuo A."/>
            <person name="Paredez A."/>
            <person name="Chapman J."/>
            <person name="Pham J."/>
            <person name="Shu S."/>
            <person name="Neupane R."/>
            <person name="Cipriano M."/>
            <person name="Mancuso J."/>
            <person name="Tu H."/>
            <person name="Salamov A."/>
            <person name="Lindquist E."/>
            <person name="Shapiro H."/>
            <person name="Lucas S."/>
            <person name="Grigoriev I.V."/>
            <person name="Cande W.Z."/>
            <person name="Fulton C."/>
            <person name="Rokhsar D.S."/>
            <person name="Dawson S.C."/>
        </authorList>
    </citation>
    <scope>NUCLEOTIDE SEQUENCE [LARGE SCALE GENOMIC DNA]</scope>
    <source>
        <strain evidence="10 11">NEG-M</strain>
    </source>
</reference>
<evidence type="ECO:0000256" key="3">
    <source>
        <dbReference type="ARBA" id="ARBA00022803"/>
    </source>
</evidence>
<dbReference type="Pfam" id="PF00515">
    <property type="entry name" value="TPR_1"/>
    <property type="match status" value="1"/>
</dbReference>
<dbReference type="Pfam" id="PF25062">
    <property type="entry name" value="ARM_TT21_N"/>
    <property type="match status" value="2"/>
</dbReference>
<dbReference type="GO" id="GO:0030991">
    <property type="term" value="C:intraciliary transport particle A"/>
    <property type="evidence" value="ECO:0007669"/>
    <property type="project" value="TreeGrafter"/>
</dbReference>
<protein>
    <submittedName>
        <fullName evidence="10">Uncharacterized protein</fullName>
    </submittedName>
</protein>
<dbReference type="InParanoid" id="D2VKV3"/>
<feature type="domain" description="Tetratricopeptide repeat protein 21A/21B N-terminal ARM repeat" evidence="6">
    <location>
        <begin position="25"/>
        <end position="147"/>
    </location>
</feature>
<feature type="domain" description="Tetratricopeptide repeat protein 21A/21B N-terminal ARM repeat" evidence="6">
    <location>
        <begin position="155"/>
        <end position="222"/>
    </location>
</feature>
<dbReference type="SMART" id="SM00028">
    <property type="entry name" value="TPR"/>
    <property type="match status" value="14"/>
</dbReference>
<keyword evidence="2" id="KW-0677">Repeat</keyword>
<dbReference type="RefSeq" id="XP_002675251.1">
    <property type="nucleotide sequence ID" value="XM_002675205.1"/>
</dbReference>
<gene>
    <name evidence="10" type="ORF">NAEGRDRAFT_50399</name>
</gene>
<evidence type="ECO:0000259" key="5">
    <source>
        <dbReference type="Pfam" id="PF25060"/>
    </source>
</evidence>
<dbReference type="Pfam" id="PF25064">
    <property type="entry name" value="ARM_TT21_5th"/>
    <property type="match status" value="1"/>
</dbReference>
<dbReference type="PANTHER" id="PTHR14699:SF0">
    <property type="entry name" value="TETRATRICOPEPTIDE REPEAT PROTEIN 21 HOMOLOG"/>
    <property type="match status" value="1"/>
</dbReference>
<dbReference type="InterPro" id="IPR011990">
    <property type="entry name" value="TPR-like_helical_dom_sf"/>
</dbReference>
<evidence type="ECO:0000259" key="7">
    <source>
        <dbReference type="Pfam" id="PF25063"/>
    </source>
</evidence>
<feature type="domain" description="Tetratricopeptide repeat protein 21A/21B fourth ARM" evidence="9">
    <location>
        <begin position="748"/>
        <end position="904"/>
    </location>
</feature>
<dbReference type="PANTHER" id="PTHR14699">
    <property type="entry name" value="STI2 PROTEIN-RELATED"/>
    <property type="match status" value="1"/>
</dbReference>
<feature type="repeat" description="TPR" evidence="4">
    <location>
        <begin position="746"/>
        <end position="779"/>
    </location>
</feature>
<keyword evidence="11" id="KW-1185">Reference proteome</keyword>
<dbReference type="PROSITE" id="PS50293">
    <property type="entry name" value="TPR_REGION"/>
    <property type="match status" value="1"/>
</dbReference>
<keyword evidence="3 4" id="KW-0802">TPR repeat</keyword>
<feature type="domain" description="Tetratricopeptide repeat protein 21A/21B second ARM" evidence="5">
    <location>
        <begin position="260"/>
        <end position="541"/>
    </location>
</feature>
<dbReference type="KEGG" id="ngr:NAEGRDRAFT_50399"/>
<dbReference type="InterPro" id="IPR040364">
    <property type="entry name" value="TTC21A/TTC21B"/>
</dbReference>